<dbReference type="Proteomes" id="UP000001660">
    <property type="component" value="Chromosome"/>
</dbReference>
<dbReference type="HOGENOM" id="CLU_2841636_0_0_0"/>
<dbReference type="AlphaFoldDB" id="D8PD10"/>
<feature type="region of interest" description="Disordered" evidence="1">
    <location>
        <begin position="1"/>
        <end position="20"/>
    </location>
</feature>
<dbReference type="EMBL" id="FP929003">
    <property type="protein sequence ID" value="CBK41119.1"/>
    <property type="molecule type" value="Genomic_DNA"/>
</dbReference>
<sequence>MEMRTVVQRSYMGSESDLASRAHDEAIGEAVEEMGCGNIYTEAAAARPQPTRRRHVPCAVWSASA</sequence>
<organism evidence="2 3">
    <name type="scientific">Nitrospira defluvii</name>
    <dbReference type="NCBI Taxonomy" id="330214"/>
    <lineage>
        <taxon>Bacteria</taxon>
        <taxon>Pseudomonadati</taxon>
        <taxon>Nitrospirota</taxon>
        <taxon>Nitrospiria</taxon>
        <taxon>Nitrospirales</taxon>
        <taxon>Nitrospiraceae</taxon>
        <taxon>Nitrospira</taxon>
    </lineage>
</organism>
<dbReference type="KEGG" id="nde:NIDE1369"/>
<proteinExistence type="predicted"/>
<evidence type="ECO:0000313" key="2">
    <source>
        <dbReference type="EMBL" id="CBK41119.1"/>
    </source>
</evidence>
<gene>
    <name evidence="2" type="ORF">NIDE1369</name>
</gene>
<evidence type="ECO:0000256" key="1">
    <source>
        <dbReference type="SAM" id="MobiDB-lite"/>
    </source>
</evidence>
<protein>
    <submittedName>
        <fullName evidence="2">Uncharacterized protein</fullName>
    </submittedName>
</protein>
<accession>D8PD10</accession>
<name>D8PD10_9BACT</name>
<keyword evidence="3" id="KW-1185">Reference proteome</keyword>
<evidence type="ECO:0000313" key="3">
    <source>
        <dbReference type="Proteomes" id="UP000001660"/>
    </source>
</evidence>
<reference evidence="2 3" key="1">
    <citation type="journal article" date="2010" name="Proc. Natl. Acad. Sci. U.S.A.">
        <title>A Nitrospira metagenome illuminates the physiology and evolution of globally important nitrite-oxidizing bacteria.</title>
        <authorList>
            <person name="Lucker S."/>
            <person name="Wagner M."/>
            <person name="Maixner F."/>
            <person name="Pelletier E."/>
            <person name="Koch H."/>
            <person name="Vacherie B."/>
            <person name="Rattei T."/>
            <person name="Sinninghe Damste J."/>
            <person name="Spieck E."/>
            <person name="Le Paslier D."/>
            <person name="Daims H."/>
        </authorList>
    </citation>
    <scope>NUCLEOTIDE SEQUENCE [LARGE SCALE GENOMIC DNA]</scope>
</reference>